<dbReference type="Proteomes" id="UP000285301">
    <property type="component" value="Unassembled WGS sequence"/>
</dbReference>
<reference evidence="3 4" key="1">
    <citation type="journal article" date="2018" name="Gigascience">
        <title>Genomes of trombidid mites reveal novel predicted allergens and laterally-transferred genes associated with secondary metabolism.</title>
        <authorList>
            <person name="Dong X."/>
            <person name="Chaisiri K."/>
            <person name="Xia D."/>
            <person name="Armstrong S.D."/>
            <person name="Fang Y."/>
            <person name="Donnelly M.J."/>
            <person name="Kadowaki T."/>
            <person name="McGarry J.W."/>
            <person name="Darby A.C."/>
            <person name="Makepeace B.L."/>
        </authorList>
    </citation>
    <scope>NUCLEOTIDE SEQUENCE [LARGE SCALE GENOMIC DNA]</scope>
    <source>
        <strain evidence="3">UoL-WK</strain>
    </source>
</reference>
<gene>
    <name evidence="3" type="ORF">B4U79_00799</name>
</gene>
<evidence type="ECO:0000256" key="1">
    <source>
        <dbReference type="ARBA" id="ARBA00023002"/>
    </source>
</evidence>
<dbReference type="PRINTS" id="PR00080">
    <property type="entry name" value="SDRFAMILY"/>
</dbReference>
<sequence>MSEFEGKVALITGDIIVHFDLVLHFDRIHNSGASSGIGKETAIHFASLGCRISITGRKAENLEYTKQECIVNGTKEENIFTLVGDVTNEEFAKQLIEETVNYFGRIDILVRTNIQYRVYLIISRKQVNCAGIGAVGTTENLSLQLYDEVMNVNCRSVFMLTQMAIPHLKKTRGNIINVSSVAGLRTFAGIVAYTMSKAALDQMTRTAALELAADGIRVNSVKYVYYLYTIICFSNIKFKFSLILEILMI</sequence>
<dbReference type="InterPro" id="IPR020904">
    <property type="entry name" value="Sc_DH/Rdtase_CS"/>
</dbReference>
<comment type="caution">
    <text evidence="3">The sequence shown here is derived from an EMBL/GenBank/DDBJ whole genome shotgun (WGS) entry which is preliminary data.</text>
</comment>
<dbReference type="STRING" id="1965070.A0A3S4QI03"/>
<comment type="similarity">
    <text evidence="2">Belongs to the short-chain dehydrogenases/reductases (SDR) family.</text>
</comment>
<dbReference type="EMBL" id="NCKU01006187">
    <property type="protein sequence ID" value="RWS03752.1"/>
    <property type="molecule type" value="Genomic_DNA"/>
</dbReference>
<proteinExistence type="inferred from homology"/>
<dbReference type="PROSITE" id="PS00061">
    <property type="entry name" value="ADH_SHORT"/>
    <property type="match status" value="1"/>
</dbReference>
<accession>A0A3S4QI03</accession>
<dbReference type="InterPro" id="IPR002347">
    <property type="entry name" value="SDR_fam"/>
</dbReference>
<evidence type="ECO:0000256" key="2">
    <source>
        <dbReference type="RuleBase" id="RU000363"/>
    </source>
</evidence>
<dbReference type="PANTHER" id="PTHR43975:SF2">
    <property type="entry name" value="EG:BACR7A4.14 PROTEIN-RELATED"/>
    <property type="match status" value="1"/>
</dbReference>
<dbReference type="AlphaFoldDB" id="A0A3S4QI03"/>
<dbReference type="PANTHER" id="PTHR43975">
    <property type="entry name" value="ZGC:101858"/>
    <property type="match status" value="1"/>
</dbReference>
<dbReference type="Pfam" id="PF00106">
    <property type="entry name" value="adh_short"/>
    <property type="match status" value="1"/>
</dbReference>
<dbReference type="PRINTS" id="PR00081">
    <property type="entry name" value="GDHRDH"/>
</dbReference>
<dbReference type="InterPro" id="IPR036291">
    <property type="entry name" value="NAD(P)-bd_dom_sf"/>
</dbReference>
<evidence type="ECO:0000313" key="3">
    <source>
        <dbReference type="EMBL" id="RWS03752.1"/>
    </source>
</evidence>
<evidence type="ECO:0000313" key="4">
    <source>
        <dbReference type="Proteomes" id="UP000285301"/>
    </source>
</evidence>
<dbReference type="GO" id="GO:0016491">
    <property type="term" value="F:oxidoreductase activity"/>
    <property type="evidence" value="ECO:0007669"/>
    <property type="project" value="UniProtKB-KW"/>
</dbReference>
<name>A0A3S4QI03_9ACAR</name>
<dbReference type="SUPFAM" id="SSF51735">
    <property type="entry name" value="NAD(P)-binding Rossmann-fold domains"/>
    <property type="match status" value="1"/>
</dbReference>
<keyword evidence="4" id="KW-1185">Reference proteome</keyword>
<dbReference type="OrthoDB" id="6420014at2759"/>
<dbReference type="Gene3D" id="3.40.50.720">
    <property type="entry name" value="NAD(P)-binding Rossmann-like Domain"/>
    <property type="match status" value="1"/>
</dbReference>
<organism evidence="3 4">
    <name type="scientific">Dinothrombium tinctorium</name>
    <dbReference type="NCBI Taxonomy" id="1965070"/>
    <lineage>
        <taxon>Eukaryota</taxon>
        <taxon>Metazoa</taxon>
        <taxon>Ecdysozoa</taxon>
        <taxon>Arthropoda</taxon>
        <taxon>Chelicerata</taxon>
        <taxon>Arachnida</taxon>
        <taxon>Acari</taxon>
        <taxon>Acariformes</taxon>
        <taxon>Trombidiformes</taxon>
        <taxon>Prostigmata</taxon>
        <taxon>Anystina</taxon>
        <taxon>Parasitengona</taxon>
        <taxon>Trombidioidea</taxon>
        <taxon>Trombidiidae</taxon>
        <taxon>Dinothrombium</taxon>
    </lineage>
</organism>
<protein>
    <submittedName>
        <fullName evidence="3">Putative oxidoreductase-like protein</fullName>
    </submittedName>
</protein>
<keyword evidence="1" id="KW-0560">Oxidoreductase</keyword>